<dbReference type="PANTHER" id="PTHR40459:SF1">
    <property type="entry name" value="CONSERVED HYPOTHETICAL ALANINE AND LEUCINE RICH PROTEIN"/>
    <property type="match status" value="1"/>
</dbReference>
<sequence>MSHYVSFIGAGNLAWHLAPALDNAGYAVREVYSRTPRTAKELVNRLYQAEAKSDLDFSDSDAHIFIVAVSDDAIMDVAREVILPENAILVHTSGAKPISALSYAASNNIGVFYPLQTFTKAKKVDFNGIPVCIEAENTGTERELMKMGEAISKKVLQVNSKHRKALHVAAVFACNFTNHFFKIAKDILSASDLDFELLHPLIIETVQKSLAIGPDNAQTGPAKRQDMETLDEHMEYLQHSAELAELYRMISQHIIDTYPKE</sequence>
<dbReference type="InterPro" id="IPR018931">
    <property type="entry name" value="DUF2520"/>
</dbReference>
<accession>L8JT99</accession>
<organism evidence="3 4">
    <name type="scientific">Fulvivirga imtechensis AK7</name>
    <dbReference type="NCBI Taxonomy" id="1237149"/>
    <lineage>
        <taxon>Bacteria</taxon>
        <taxon>Pseudomonadati</taxon>
        <taxon>Bacteroidota</taxon>
        <taxon>Cytophagia</taxon>
        <taxon>Cytophagales</taxon>
        <taxon>Fulvivirgaceae</taxon>
        <taxon>Fulvivirga</taxon>
    </lineage>
</organism>
<dbReference type="Gene3D" id="3.40.50.720">
    <property type="entry name" value="NAD(P)-binding Rossmann-like Domain"/>
    <property type="match status" value="1"/>
</dbReference>
<dbReference type="RefSeq" id="WP_009580092.1">
    <property type="nucleotide sequence ID" value="NZ_AMZN01000040.1"/>
</dbReference>
<dbReference type="Pfam" id="PF03807">
    <property type="entry name" value="F420_oxidored"/>
    <property type="match status" value="1"/>
</dbReference>
<dbReference type="InterPro" id="IPR028939">
    <property type="entry name" value="P5C_Rdtase_cat_N"/>
</dbReference>
<proteinExistence type="predicted"/>
<evidence type="ECO:0000259" key="2">
    <source>
        <dbReference type="Pfam" id="PF10728"/>
    </source>
</evidence>
<dbReference type="OrthoDB" id="9810755at2"/>
<feature type="domain" description="DUF2520" evidence="2">
    <location>
        <begin position="129"/>
        <end position="253"/>
    </location>
</feature>
<keyword evidence="4" id="KW-1185">Reference proteome</keyword>
<name>L8JT99_9BACT</name>
<evidence type="ECO:0000259" key="1">
    <source>
        <dbReference type="Pfam" id="PF03807"/>
    </source>
</evidence>
<dbReference type="InterPro" id="IPR036291">
    <property type="entry name" value="NAD(P)-bd_dom_sf"/>
</dbReference>
<evidence type="ECO:0000313" key="3">
    <source>
        <dbReference type="EMBL" id="ELR71448.1"/>
    </source>
</evidence>
<evidence type="ECO:0008006" key="5">
    <source>
        <dbReference type="Google" id="ProtNLM"/>
    </source>
</evidence>
<dbReference type="SUPFAM" id="SSF48179">
    <property type="entry name" value="6-phosphogluconate dehydrogenase C-terminal domain-like"/>
    <property type="match status" value="1"/>
</dbReference>
<comment type="caution">
    <text evidence="3">The sequence shown here is derived from an EMBL/GenBank/DDBJ whole genome shotgun (WGS) entry which is preliminary data.</text>
</comment>
<protein>
    <recommendedName>
        <fullName evidence="5">DUF2520 domain-containing protein</fullName>
    </recommendedName>
</protein>
<dbReference type="PANTHER" id="PTHR40459">
    <property type="entry name" value="CONSERVED HYPOTHETICAL ALANINE AND LEUCINE RICH PROTEIN"/>
    <property type="match status" value="1"/>
</dbReference>
<dbReference type="InterPro" id="IPR037108">
    <property type="entry name" value="TM1727-like_C_sf"/>
</dbReference>
<dbReference type="Proteomes" id="UP000011135">
    <property type="component" value="Unassembled WGS sequence"/>
</dbReference>
<dbReference type="InterPro" id="IPR008927">
    <property type="entry name" value="6-PGluconate_DH-like_C_sf"/>
</dbReference>
<gene>
    <name evidence="3" type="ORF">C900_02789</name>
</gene>
<dbReference type="eggNOG" id="COG5495">
    <property type="taxonomic scope" value="Bacteria"/>
</dbReference>
<dbReference type="PATRIC" id="fig|1237149.3.peg.2545"/>
<dbReference type="STRING" id="1237149.C900_02789"/>
<evidence type="ECO:0000313" key="4">
    <source>
        <dbReference type="Proteomes" id="UP000011135"/>
    </source>
</evidence>
<feature type="domain" description="Pyrroline-5-carboxylate reductase catalytic N-terminal" evidence="1">
    <location>
        <begin position="5"/>
        <end position="90"/>
    </location>
</feature>
<dbReference type="Gene3D" id="1.10.1040.20">
    <property type="entry name" value="ProC-like, C-terminal domain"/>
    <property type="match status" value="1"/>
</dbReference>
<dbReference type="EMBL" id="AMZN01000040">
    <property type="protein sequence ID" value="ELR71448.1"/>
    <property type="molecule type" value="Genomic_DNA"/>
</dbReference>
<dbReference type="AlphaFoldDB" id="L8JT99"/>
<dbReference type="SUPFAM" id="SSF51735">
    <property type="entry name" value="NAD(P)-binding Rossmann-fold domains"/>
    <property type="match status" value="1"/>
</dbReference>
<dbReference type="Pfam" id="PF10728">
    <property type="entry name" value="DUF2520"/>
    <property type="match status" value="1"/>
</dbReference>
<reference evidence="3 4" key="1">
    <citation type="submission" date="2012-12" db="EMBL/GenBank/DDBJ databases">
        <title>Genome assembly of Fulvivirga imtechensis AK7.</title>
        <authorList>
            <person name="Nupur N."/>
            <person name="Khatri I."/>
            <person name="Kumar R."/>
            <person name="Subramanian S."/>
            <person name="Pinnaka A."/>
        </authorList>
    </citation>
    <scope>NUCLEOTIDE SEQUENCE [LARGE SCALE GENOMIC DNA]</scope>
    <source>
        <strain evidence="3 4">AK7</strain>
    </source>
</reference>